<organism evidence="4">
    <name type="scientific">Micromonas pusilla (strain CCMP1545)</name>
    <name type="common">Picoplanktonic green alga</name>
    <dbReference type="NCBI Taxonomy" id="564608"/>
    <lineage>
        <taxon>Eukaryota</taxon>
        <taxon>Viridiplantae</taxon>
        <taxon>Chlorophyta</taxon>
        <taxon>Mamiellophyceae</taxon>
        <taxon>Mamiellales</taxon>
        <taxon>Mamiellaceae</taxon>
        <taxon>Micromonas</taxon>
    </lineage>
</organism>
<reference evidence="3 4" key="1">
    <citation type="journal article" date="2009" name="Science">
        <title>Green evolution and dynamic adaptations revealed by genomes of the marine picoeukaryotes Micromonas.</title>
        <authorList>
            <person name="Worden A.Z."/>
            <person name="Lee J.H."/>
            <person name="Mock T."/>
            <person name="Rouze P."/>
            <person name="Simmons M.P."/>
            <person name="Aerts A.L."/>
            <person name="Allen A.E."/>
            <person name="Cuvelier M.L."/>
            <person name="Derelle E."/>
            <person name="Everett M.V."/>
            <person name="Foulon E."/>
            <person name="Grimwood J."/>
            <person name="Gundlach H."/>
            <person name="Henrissat B."/>
            <person name="Napoli C."/>
            <person name="McDonald S.M."/>
            <person name="Parker M.S."/>
            <person name="Rombauts S."/>
            <person name="Salamov A."/>
            <person name="Von Dassow P."/>
            <person name="Badger J.H."/>
            <person name="Coutinho P.M."/>
            <person name="Demir E."/>
            <person name="Dubchak I."/>
            <person name="Gentemann C."/>
            <person name="Eikrem W."/>
            <person name="Gready J.E."/>
            <person name="John U."/>
            <person name="Lanier W."/>
            <person name="Lindquist E.A."/>
            <person name="Lucas S."/>
            <person name="Mayer K.F."/>
            <person name="Moreau H."/>
            <person name="Not F."/>
            <person name="Otillar R."/>
            <person name="Panaud O."/>
            <person name="Pangilinan J."/>
            <person name="Paulsen I."/>
            <person name="Piegu B."/>
            <person name="Poliakov A."/>
            <person name="Robbens S."/>
            <person name="Schmutz J."/>
            <person name="Toulza E."/>
            <person name="Wyss T."/>
            <person name="Zelensky A."/>
            <person name="Zhou K."/>
            <person name="Armbrust E.V."/>
            <person name="Bhattacharya D."/>
            <person name="Goodenough U.W."/>
            <person name="Van de Peer Y."/>
            <person name="Grigoriev I.V."/>
        </authorList>
    </citation>
    <scope>NUCLEOTIDE SEQUENCE [LARGE SCALE GENOMIC DNA]</scope>
    <source>
        <strain evidence="3 4">CCMP1545</strain>
    </source>
</reference>
<accession>C1MNT9</accession>
<dbReference type="GeneID" id="9682608"/>
<evidence type="ECO:0000313" key="4">
    <source>
        <dbReference type="Proteomes" id="UP000001876"/>
    </source>
</evidence>
<protein>
    <submittedName>
        <fullName evidence="3">Predicted protein</fullName>
    </submittedName>
</protein>
<dbReference type="KEGG" id="mpp:MICPUCDRAFT_56028"/>
<evidence type="ECO:0000313" key="3">
    <source>
        <dbReference type="EMBL" id="EEH58814.1"/>
    </source>
</evidence>
<feature type="compositionally biased region" description="Basic and acidic residues" evidence="1">
    <location>
        <begin position="126"/>
        <end position="140"/>
    </location>
</feature>
<keyword evidence="2" id="KW-0812">Transmembrane</keyword>
<proteinExistence type="predicted"/>
<dbReference type="Proteomes" id="UP000001876">
    <property type="component" value="Unassembled WGS sequence"/>
</dbReference>
<gene>
    <name evidence="3" type="ORF">MICPUCDRAFT_56028</name>
</gene>
<evidence type="ECO:0000256" key="2">
    <source>
        <dbReference type="SAM" id="Phobius"/>
    </source>
</evidence>
<keyword evidence="2" id="KW-1133">Transmembrane helix</keyword>
<keyword evidence="2" id="KW-0472">Membrane</keyword>
<sequence>MAPLYAVAFRPKSVAAGARRLARLAPPHVRHQAGVVVLSWLLVVTSGRARRAEKLFEYPAYFAWEVGAAWTVVAFAFVAACSALSFSTLNRDELAEETDDEHENDLVEERSSTPTTPRRRLTGAIGERRTETPLRSTEKRRTGWRRVITNRRAGTLPAAFIAVASACAYLGVRTYPAFAMFSNLAIEGGRTNHWIALHVLPKALTWTAPDADVDVSTLGNYYGAHVGIVVLDTDVDALKTAQVNLAPLLPTHAKEALRRAGADLDFHITPPPGSWPYGPTEETFRPFALPLAEARRRVAGVVGGRSPGDGFVTYRWVAGGRVVGATKTMKVAGGKARGGDEVLARPLPRWRAWLHRYRSFSLDESPCRH</sequence>
<dbReference type="EMBL" id="GG663737">
    <property type="protein sequence ID" value="EEH58814.1"/>
    <property type="molecule type" value="Genomic_DNA"/>
</dbReference>
<feature type="transmembrane region" description="Helical" evidence="2">
    <location>
        <begin position="154"/>
        <end position="172"/>
    </location>
</feature>
<name>C1MNT9_MICPC</name>
<feature type="region of interest" description="Disordered" evidence="1">
    <location>
        <begin position="95"/>
        <end position="140"/>
    </location>
</feature>
<evidence type="ECO:0000256" key="1">
    <source>
        <dbReference type="SAM" id="MobiDB-lite"/>
    </source>
</evidence>
<dbReference type="AlphaFoldDB" id="C1MNT9"/>
<dbReference type="OrthoDB" id="414028at2759"/>
<keyword evidence="4" id="KW-1185">Reference proteome</keyword>
<feature type="transmembrane region" description="Helical" evidence="2">
    <location>
        <begin position="61"/>
        <end position="86"/>
    </location>
</feature>
<dbReference type="RefSeq" id="XP_003057169.1">
    <property type="nucleotide sequence ID" value="XM_003057123.1"/>
</dbReference>